<comment type="subcellular location">
    <subcellularLocation>
        <location evidence="3">Chromosome</location>
        <location evidence="3">Telomere</location>
    </subcellularLocation>
    <subcellularLocation>
        <location evidence="2">Nucleus</location>
    </subcellularLocation>
</comment>
<dbReference type="GO" id="GO:0000781">
    <property type="term" value="C:chromosome, telomeric region"/>
    <property type="evidence" value="ECO:0007669"/>
    <property type="project" value="UniProtKB-SubCell"/>
</dbReference>
<dbReference type="PANTHER" id="PTHR23240:SF26">
    <property type="entry name" value="5' EXONUCLEASE APOLLO"/>
    <property type="match status" value="1"/>
</dbReference>
<keyword evidence="11" id="KW-0779">Telomere</keyword>
<evidence type="ECO:0000256" key="7">
    <source>
        <dbReference type="ARBA" id="ARBA00022722"/>
    </source>
</evidence>
<evidence type="ECO:0000256" key="8">
    <source>
        <dbReference type="ARBA" id="ARBA00022763"/>
    </source>
</evidence>
<dbReference type="Pfam" id="PF07522">
    <property type="entry name" value="DRMBL"/>
    <property type="match status" value="1"/>
</dbReference>
<dbReference type="GO" id="GO:0000723">
    <property type="term" value="P:telomere maintenance"/>
    <property type="evidence" value="ECO:0007669"/>
    <property type="project" value="TreeGrafter"/>
</dbReference>
<dbReference type="GO" id="GO:0003684">
    <property type="term" value="F:damaged DNA binding"/>
    <property type="evidence" value="ECO:0007669"/>
    <property type="project" value="TreeGrafter"/>
</dbReference>
<evidence type="ECO:0000256" key="4">
    <source>
        <dbReference type="ARBA" id="ARBA00010304"/>
    </source>
</evidence>
<evidence type="ECO:0000256" key="9">
    <source>
        <dbReference type="ARBA" id="ARBA00022801"/>
    </source>
</evidence>
<evidence type="ECO:0000256" key="13">
    <source>
        <dbReference type="ARBA" id="ARBA00023242"/>
    </source>
</evidence>
<organism evidence="19 20">
    <name type="scientific">Denticeps clupeoides</name>
    <name type="common">denticle herring</name>
    <dbReference type="NCBI Taxonomy" id="299321"/>
    <lineage>
        <taxon>Eukaryota</taxon>
        <taxon>Metazoa</taxon>
        <taxon>Chordata</taxon>
        <taxon>Craniata</taxon>
        <taxon>Vertebrata</taxon>
        <taxon>Euteleostomi</taxon>
        <taxon>Actinopterygii</taxon>
        <taxon>Neopterygii</taxon>
        <taxon>Teleostei</taxon>
        <taxon>Clupei</taxon>
        <taxon>Clupeiformes</taxon>
        <taxon>Denticipitoidei</taxon>
        <taxon>Denticipitidae</taxon>
        <taxon>Denticeps</taxon>
    </lineage>
</organism>
<proteinExistence type="inferred from homology"/>
<protein>
    <recommendedName>
        <fullName evidence="14">5' exonuclease Apollo</fullName>
        <ecNumber evidence="5">3.5.2.6</ecNumber>
    </recommendedName>
    <alternativeName>
        <fullName evidence="15">DNA cross-link repair 1B protein</fullName>
    </alternativeName>
    <alternativeName>
        <fullName evidence="16">SNM1 homolog B</fullName>
    </alternativeName>
</protein>
<dbReference type="Pfam" id="PF12706">
    <property type="entry name" value="Lactamase_B_2"/>
    <property type="match status" value="1"/>
</dbReference>
<comment type="similarity">
    <text evidence="4">Belongs to the DNA repair metallo-beta-lactamase (DRMBL) family.</text>
</comment>
<keyword evidence="20" id="KW-1185">Reference proteome</keyword>
<dbReference type="GeneID" id="114798367"/>
<keyword evidence="12" id="KW-0234">DNA repair</keyword>
<gene>
    <name evidence="19" type="primary">DCLRE1B</name>
</gene>
<evidence type="ECO:0000313" key="20">
    <source>
        <dbReference type="Proteomes" id="UP000694580"/>
    </source>
</evidence>
<dbReference type="InterPro" id="IPR036866">
    <property type="entry name" value="RibonucZ/Hydroxyglut_hydro"/>
</dbReference>
<evidence type="ECO:0000256" key="15">
    <source>
        <dbReference type="ARBA" id="ARBA00041693"/>
    </source>
</evidence>
<keyword evidence="9" id="KW-0378">Hydrolase</keyword>
<keyword evidence="7" id="KW-0540">Nuclease</keyword>
<dbReference type="Gene3D" id="3.40.50.12650">
    <property type="match status" value="1"/>
</dbReference>
<reference evidence="19" key="2">
    <citation type="submission" date="2025-08" db="UniProtKB">
        <authorList>
            <consortium name="Ensembl"/>
        </authorList>
    </citation>
    <scope>IDENTIFICATION</scope>
</reference>
<dbReference type="SUPFAM" id="SSF56281">
    <property type="entry name" value="Metallo-hydrolase/oxidoreductase"/>
    <property type="match status" value="1"/>
</dbReference>
<accession>A0AAY4BEK4</accession>
<dbReference type="InterPro" id="IPR001279">
    <property type="entry name" value="Metallo-B-lactamas"/>
</dbReference>
<evidence type="ECO:0000256" key="2">
    <source>
        <dbReference type="ARBA" id="ARBA00004123"/>
    </source>
</evidence>
<dbReference type="EC" id="3.5.2.6" evidence="5"/>
<comment type="catalytic activity">
    <reaction evidence="1">
        <text>a beta-lactam + H2O = a substituted beta-amino acid</text>
        <dbReference type="Rhea" id="RHEA:20401"/>
        <dbReference type="ChEBI" id="CHEBI:15377"/>
        <dbReference type="ChEBI" id="CHEBI:35627"/>
        <dbReference type="ChEBI" id="CHEBI:140347"/>
        <dbReference type="EC" id="3.5.2.6"/>
    </reaction>
</comment>
<keyword evidence="8" id="KW-0227">DNA damage</keyword>
<dbReference type="GO" id="GO:0035312">
    <property type="term" value="F:5'-3' DNA exonuclease activity"/>
    <property type="evidence" value="ECO:0007669"/>
    <property type="project" value="TreeGrafter"/>
</dbReference>
<keyword evidence="6" id="KW-0158">Chromosome</keyword>
<evidence type="ECO:0000256" key="6">
    <source>
        <dbReference type="ARBA" id="ARBA00022454"/>
    </source>
</evidence>
<dbReference type="GO" id="GO:0008800">
    <property type="term" value="F:beta-lactamase activity"/>
    <property type="evidence" value="ECO:0007669"/>
    <property type="project" value="UniProtKB-EC"/>
</dbReference>
<dbReference type="GO" id="GO:0006303">
    <property type="term" value="P:double-strand break repair via nonhomologous end joining"/>
    <property type="evidence" value="ECO:0007669"/>
    <property type="project" value="TreeGrafter"/>
</dbReference>
<dbReference type="InterPro" id="IPR011084">
    <property type="entry name" value="DRMBL"/>
</dbReference>
<dbReference type="PANTHER" id="PTHR23240">
    <property type="entry name" value="DNA CROSS-LINK REPAIR PROTEIN PSO2/SNM1-RELATED"/>
    <property type="match status" value="1"/>
</dbReference>
<dbReference type="AlphaFoldDB" id="A0AAY4BEK4"/>
<name>A0AAY4BEK4_9TELE</name>
<evidence type="ECO:0000256" key="12">
    <source>
        <dbReference type="ARBA" id="ARBA00023204"/>
    </source>
</evidence>
<dbReference type="GeneTree" id="ENSGT00940000158175"/>
<evidence type="ECO:0000256" key="14">
    <source>
        <dbReference type="ARBA" id="ARBA00039555"/>
    </source>
</evidence>
<dbReference type="RefSeq" id="XP_028849850.1">
    <property type="nucleotide sequence ID" value="XM_028994017.1"/>
</dbReference>
<dbReference type="Gene3D" id="3.60.15.10">
    <property type="entry name" value="Ribonuclease Z/Hydroxyacylglutathione hydrolase-like"/>
    <property type="match status" value="1"/>
</dbReference>
<reference evidence="19" key="3">
    <citation type="submission" date="2025-09" db="UniProtKB">
        <authorList>
            <consortium name="Ensembl"/>
        </authorList>
    </citation>
    <scope>IDENTIFICATION</scope>
</reference>
<dbReference type="FunFam" id="3.40.50.12650:FF:000003">
    <property type="entry name" value="DNA cross-link repair 1B"/>
    <property type="match status" value="1"/>
</dbReference>
<feature type="domain" description="DNA repair metallo-beta-lactamase" evidence="17">
    <location>
        <begin position="267"/>
        <end position="299"/>
    </location>
</feature>
<evidence type="ECO:0000259" key="18">
    <source>
        <dbReference type="Pfam" id="PF12706"/>
    </source>
</evidence>
<dbReference type="Proteomes" id="UP000694580">
    <property type="component" value="Chromosome 10"/>
</dbReference>
<keyword evidence="13" id="KW-0539">Nucleus</keyword>
<evidence type="ECO:0000256" key="1">
    <source>
        <dbReference type="ARBA" id="ARBA00001526"/>
    </source>
</evidence>
<evidence type="ECO:0000259" key="17">
    <source>
        <dbReference type="Pfam" id="PF07522"/>
    </source>
</evidence>
<dbReference type="GO" id="GO:0005634">
    <property type="term" value="C:nucleus"/>
    <property type="evidence" value="ECO:0007669"/>
    <property type="project" value="UniProtKB-SubCell"/>
</dbReference>
<dbReference type="Ensembl" id="ENSDCDT00010020436.1">
    <property type="protein sequence ID" value="ENSDCDP00010019325.1"/>
    <property type="gene ID" value="ENSDCDG00010008748.1"/>
</dbReference>
<dbReference type="GO" id="GO:0036297">
    <property type="term" value="P:interstrand cross-link repair"/>
    <property type="evidence" value="ECO:0007669"/>
    <property type="project" value="TreeGrafter"/>
</dbReference>
<reference evidence="19 20" key="1">
    <citation type="submission" date="2020-06" db="EMBL/GenBank/DDBJ databases">
        <authorList>
            <consortium name="Wellcome Sanger Institute Data Sharing"/>
        </authorList>
    </citation>
    <scope>NUCLEOTIDE SEQUENCE [LARGE SCALE GENOMIC DNA]</scope>
</reference>
<evidence type="ECO:0000256" key="11">
    <source>
        <dbReference type="ARBA" id="ARBA00022895"/>
    </source>
</evidence>
<evidence type="ECO:0000256" key="10">
    <source>
        <dbReference type="ARBA" id="ARBA00022839"/>
    </source>
</evidence>
<dbReference type="CDD" id="cd16273">
    <property type="entry name" value="SNM1A-1C-like_MBL-fold"/>
    <property type="match status" value="1"/>
</dbReference>
<evidence type="ECO:0000256" key="5">
    <source>
        <dbReference type="ARBA" id="ARBA00012865"/>
    </source>
</evidence>
<evidence type="ECO:0000256" key="3">
    <source>
        <dbReference type="ARBA" id="ARBA00004574"/>
    </source>
</evidence>
<evidence type="ECO:0000256" key="16">
    <source>
        <dbReference type="ARBA" id="ARBA00042738"/>
    </source>
</evidence>
<keyword evidence="10" id="KW-0269">Exonuclease</keyword>
<feature type="domain" description="Metallo-beta-lactamase" evidence="18">
    <location>
        <begin position="21"/>
        <end position="171"/>
    </location>
</feature>
<evidence type="ECO:0000313" key="19">
    <source>
        <dbReference type="Ensembl" id="ENSDCDP00010019325.1"/>
    </source>
</evidence>
<sequence>MNGKVIPHTPLAVDCWQVRKCSHVRLFFLSHMHSDHTSGLTSTWSGRAIYCSPTTAKLLRLKLKVKERWIHPLEVGEPHLLPLDDIGKERMTVTLIDANHCPGAVMFLFQGYFGTILYTGDFRYEVSMFREPSLHKGTTIDVLYLDNTNCDPTRSLPSRHEATLQIKEIIRSHPCYNVVIGLYSLGKESLLVDLAMEFKTWVEVSIERLETLEALGLPNVFTSEPGAGRIRVVDQSEIKPGNLLKWNVEHATIAILPTSRPIISYHPNMYVVPYSDHSSFQELKEFIRYLNPLSIVPIVGEVASHFSSLLSAPREWRCVVVPESVQQFMMQQPEPAHSGQSNPHFRPLRPEPRGVVFDSPEKPCTTNQMQGTVGADREGLEDASSEMSSSDCILLDLEKNPAVVVEDGNESPDWPVLEGSQETAASDEWTFIRLEPHSVKRSHRNHSSSPQTGHGHLQDRCSSLERIVLHDRKGVAAAGALSTPTPSRCNPPRQHVQNSAEMEKWLLENLTFEEEDLPRQVQVMHGLDRFFNLCPLNIPKRQGDSFEAALERRSFSLG</sequence>